<dbReference type="EC" id="2.5.1.54" evidence="4"/>
<comment type="caution">
    <text evidence="6">The sequence shown here is derived from an EMBL/GenBank/DDBJ whole genome shotgun (WGS) entry which is preliminary data.</text>
</comment>
<dbReference type="InterPro" id="IPR013785">
    <property type="entry name" value="Aldolase_TIM"/>
</dbReference>
<comment type="pathway">
    <text evidence="4">Metabolic intermediate biosynthesis; chorismate biosynthesis; chorismate from D-erythrose 4-phosphate and phosphoenolpyruvate: step 1/7.</text>
</comment>
<feature type="binding site" evidence="3">
    <location>
        <position position="90"/>
    </location>
    <ligand>
        <name>Mn(2+)</name>
        <dbReference type="ChEBI" id="CHEBI:29035"/>
    </ligand>
</feature>
<feature type="region of interest" description="Disordered" evidence="5">
    <location>
        <begin position="1"/>
        <end position="45"/>
    </location>
</feature>
<dbReference type="Proteomes" id="UP000478148">
    <property type="component" value="Unassembled WGS sequence"/>
</dbReference>
<keyword evidence="3" id="KW-0104">Cadmium</keyword>
<dbReference type="GO" id="GO:0009423">
    <property type="term" value="P:chorismate biosynthetic process"/>
    <property type="evidence" value="ECO:0007669"/>
    <property type="project" value="UniProtKB-UniPathway"/>
</dbReference>
<feature type="compositionally biased region" description="Low complexity" evidence="5">
    <location>
        <begin position="21"/>
        <end position="45"/>
    </location>
</feature>
<evidence type="ECO:0000256" key="2">
    <source>
        <dbReference type="ARBA" id="ARBA00022679"/>
    </source>
</evidence>
<evidence type="ECO:0000313" key="7">
    <source>
        <dbReference type="Proteomes" id="UP000478148"/>
    </source>
</evidence>
<dbReference type="AlphaFoldDB" id="A0A6M1L3X1"/>
<feature type="binding site" evidence="3">
    <location>
        <position position="288"/>
    </location>
    <ligand>
        <name>phosphoenolpyruvate</name>
        <dbReference type="ChEBI" id="CHEBI:58702"/>
    </ligand>
</feature>
<dbReference type="PANTHER" id="PTHR21337">
    <property type="entry name" value="PHOSPHO-2-DEHYDRO-3-DEOXYHEPTONATE ALDOLASE 1, 2"/>
    <property type="match status" value="1"/>
</dbReference>
<organism evidence="6 7">
    <name type="scientific">Verrucosispora sioxanthis</name>
    <dbReference type="NCBI Taxonomy" id="2499994"/>
    <lineage>
        <taxon>Bacteria</taxon>
        <taxon>Bacillati</taxon>
        <taxon>Actinomycetota</taxon>
        <taxon>Actinomycetes</taxon>
        <taxon>Micromonosporales</taxon>
        <taxon>Micromonosporaceae</taxon>
        <taxon>Micromonospora</taxon>
    </lineage>
</organism>
<feature type="binding site" evidence="3">
    <location>
        <position position="320"/>
    </location>
    <ligand>
        <name>Mn(2+)</name>
        <dbReference type="ChEBI" id="CHEBI:29035"/>
    </ligand>
</feature>
<dbReference type="RefSeq" id="WP_164447585.1">
    <property type="nucleotide sequence ID" value="NZ_SAIY01000004.1"/>
</dbReference>
<feature type="binding site" evidence="3">
    <location>
        <position position="257"/>
    </location>
    <ligand>
        <name>phosphoenolpyruvate</name>
        <dbReference type="ChEBI" id="CHEBI:58702"/>
    </ligand>
</feature>
<keyword evidence="3" id="KW-0464">Manganese</keyword>
<dbReference type="SUPFAM" id="SSF51569">
    <property type="entry name" value="Aldolase"/>
    <property type="match status" value="1"/>
</dbReference>
<feature type="binding site" evidence="3">
    <location>
        <position position="390"/>
    </location>
    <ligand>
        <name>Mn(2+)</name>
        <dbReference type="ChEBI" id="CHEBI:29035"/>
    </ligand>
</feature>
<dbReference type="GO" id="GO:0009073">
    <property type="term" value="P:aromatic amino acid family biosynthetic process"/>
    <property type="evidence" value="ECO:0007669"/>
    <property type="project" value="UniProtKB-KW"/>
</dbReference>
<keyword evidence="4" id="KW-0057">Aromatic amino acid biosynthesis</keyword>
<keyword evidence="4" id="KW-0028">Amino-acid biosynthesis</keyword>
<dbReference type="GO" id="GO:0003849">
    <property type="term" value="F:3-deoxy-7-phosphoheptulonate synthase activity"/>
    <property type="evidence" value="ECO:0007669"/>
    <property type="project" value="UniProtKB-EC"/>
</dbReference>
<evidence type="ECO:0000256" key="5">
    <source>
        <dbReference type="SAM" id="MobiDB-lite"/>
    </source>
</evidence>
<reference evidence="6 7" key="1">
    <citation type="submission" date="2020-02" db="EMBL/GenBank/DDBJ databases">
        <title>Draft Genome Sequence of Verrucosispora sp. Strain CWR15, Isolated from Gulf of Mexico Sponge.</title>
        <authorList>
            <person name="Kennedy S.J."/>
            <person name="Cella E."/>
            <person name="Azarian T."/>
            <person name="Baker B.J."/>
            <person name="Shaw L.N."/>
        </authorList>
    </citation>
    <scope>NUCLEOTIDE SEQUENCE [LARGE SCALE GENOMIC DNA]</scope>
    <source>
        <strain evidence="6 7">CWR15</strain>
    </source>
</reference>
<evidence type="ECO:0000256" key="4">
    <source>
        <dbReference type="RuleBase" id="RU363071"/>
    </source>
</evidence>
<dbReference type="EMBL" id="SAIY01000004">
    <property type="protein sequence ID" value="NGM13647.1"/>
    <property type="molecule type" value="Genomic_DNA"/>
</dbReference>
<keyword evidence="2 4" id="KW-0808">Transferase</keyword>
<protein>
    <recommendedName>
        <fullName evidence="4">Phospho-2-dehydro-3-deoxyheptonate aldolase</fullName>
        <ecNumber evidence="4">2.5.1.54</ecNumber>
    </recommendedName>
</protein>
<evidence type="ECO:0000313" key="6">
    <source>
        <dbReference type="EMBL" id="NGM13647.1"/>
    </source>
</evidence>
<sequence length="406" mass="43989">MALQTVAPRSVSTAPLGADTAPRLAPPAARAQRLPAAQQPPWADPDLVDRTRIELLRQPPLVEPDETRVLRALLADVAQGRMHVVQAGDCAEDPAECTPEHVARKVGLLQALAGVVQMRTALPVLKVGRIAGQFAKPRSAATEWVDGQALPAYRGPLVNDPRPDPAARRPDPTRMRLCFEAARRAARQLWHPVPEARVWTSHEALVLAYEAPQVRRHDDGAYYLTSTHWPWIGERTRDVNGAHVNLLAALANPVACKIGKTATPAEVLALADRLDPQRDPGRLTFISRHGAEAVGTRLPRLVAAVRAAGHPVIWLCDPMHANTVSAADGRKTRMLNAILREVDEFQAAVAAAGGVAGGLHLETTPFEVRECVADETELSSPVERYTTLCDPRLNPEQALAVAGAWR</sequence>
<dbReference type="UniPathway" id="UPA00053">
    <property type="reaction ID" value="UER00084"/>
</dbReference>
<keyword evidence="3" id="KW-0170">Cobalt</keyword>
<proteinExistence type="inferred from homology"/>
<comment type="cofactor">
    <cofactor evidence="3">
        <name>Mn(2+)</name>
        <dbReference type="ChEBI" id="CHEBI:29035"/>
    </cofactor>
    <cofactor evidence="3">
        <name>Co(2+)</name>
        <dbReference type="ChEBI" id="CHEBI:48828"/>
    </cofactor>
    <cofactor evidence="3">
        <name>Cd(2+)</name>
        <dbReference type="ChEBI" id="CHEBI:48775"/>
    </cofactor>
    <text evidence="3">Binds 1 divalent cation per subunit. The enzyme is active with manganese, cobalt or cadmium ions.</text>
</comment>
<keyword evidence="7" id="KW-1185">Reference proteome</keyword>
<dbReference type="InterPro" id="IPR002480">
    <property type="entry name" value="DAHP_synth_2"/>
</dbReference>
<feature type="binding site" evidence="3">
    <location>
        <position position="129"/>
    </location>
    <ligand>
        <name>phosphoenolpyruvate</name>
        <dbReference type="ChEBI" id="CHEBI:58702"/>
    </ligand>
</feature>
<comment type="catalytic activity">
    <reaction evidence="4">
        <text>D-erythrose 4-phosphate + phosphoenolpyruvate + H2O = 7-phospho-2-dehydro-3-deoxy-D-arabino-heptonate + phosphate</text>
        <dbReference type="Rhea" id="RHEA:14717"/>
        <dbReference type="ChEBI" id="CHEBI:15377"/>
        <dbReference type="ChEBI" id="CHEBI:16897"/>
        <dbReference type="ChEBI" id="CHEBI:43474"/>
        <dbReference type="ChEBI" id="CHEBI:58394"/>
        <dbReference type="ChEBI" id="CHEBI:58702"/>
        <dbReference type="EC" id="2.5.1.54"/>
    </reaction>
</comment>
<dbReference type="Pfam" id="PF01474">
    <property type="entry name" value="DAHP_synth_2"/>
    <property type="match status" value="2"/>
</dbReference>
<comment type="similarity">
    <text evidence="1 4">Belongs to the class-II DAHP synthase family.</text>
</comment>
<dbReference type="GO" id="GO:0008652">
    <property type="term" value="P:amino acid biosynthetic process"/>
    <property type="evidence" value="ECO:0007669"/>
    <property type="project" value="UniProtKB-KW"/>
</dbReference>
<dbReference type="Gene3D" id="3.20.20.70">
    <property type="entry name" value="Aldolase class I"/>
    <property type="match status" value="1"/>
</dbReference>
<feature type="binding site" evidence="3">
    <location>
        <begin position="234"/>
        <end position="235"/>
    </location>
    <ligand>
        <name>phosphoenolpyruvate</name>
        <dbReference type="ChEBI" id="CHEBI:58702"/>
    </ligand>
</feature>
<gene>
    <name evidence="6" type="ORF">ENC19_13725</name>
</gene>
<evidence type="ECO:0000256" key="1">
    <source>
        <dbReference type="ARBA" id="ARBA00008911"/>
    </source>
</evidence>
<name>A0A6M1L3X1_9ACTN</name>
<evidence type="ECO:0000256" key="3">
    <source>
        <dbReference type="PIRSR" id="PIRSR602480-1"/>
    </source>
</evidence>
<feature type="binding site" evidence="3">
    <location>
        <position position="362"/>
    </location>
    <ligand>
        <name>Mn(2+)</name>
        <dbReference type="ChEBI" id="CHEBI:29035"/>
    </ligand>
</feature>
<dbReference type="PANTHER" id="PTHR21337:SF0">
    <property type="entry name" value="PHOSPHO-2-DEHYDRO-3-DEOXYHEPTONATE ALDOLASE"/>
    <property type="match status" value="1"/>
</dbReference>
<accession>A0A6M1L3X1</accession>